<keyword evidence="4" id="KW-0112">Calmodulin-binding</keyword>
<name>A0A251SFY6_HELAN</name>
<dbReference type="GO" id="GO:0005737">
    <property type="term" value="C:cytoplasm"/>
    <property type="evidence" value="ECO:0007669"/>
    <property type="project" value="UniProtKB-SubCell"/>
</dbReference>
<keyword evidence="8" id="KW-1185">Reference proteome</keyword>
<dbReference type="GO" id="GO:0005516">
    <property type="term" value="F:calmodulin binding"/>
    <property type="evidence" value="ECO:0007669"/>
    <property type="project" value="UniProtKB-KW"/>
</dbReference>
<evidence type="ECO:0000256" key="5">
    <source>
        <dbReference type="ARBA" id="ARBA00023242"/>
    </source>
</evidence>
<feature type="region of interest" description="Disordered" evidence="6">
    <location>
        <begin position="1"/>
        <end position="33"/>
    </location>
</feature>
<protein>
    <submittedName>
        <fullName evidence="7">Putative IQ motif, EF-hand binding site</fullName>
    </submittedName>
</protein>
<accession>A0A251SFY6</accession>
<dbReference type="AlphaFoldDB" id="A0A251SFY6"/>
<evidence type="ECO:0000256" key="1">
    <source>
        <dbReference type="ARBA" id="ARBA00004123"/>
    </source>
</evidence>
<dbReference type="Pfam" id="PF00612">
    <property type="entry name" value="IQ"/>
    <property type="match status" value="1"/>
</dbReference>
<dbReference type="OMA" id="SKWSRAG"/>
<dbReference type="GO" id="GO:0005634">
    <property type="term" value="C:nucleus"/>
    <property type="evidence" value="ECO:0007669"/>
    <property type="project" value="UniProtKB-SubCell"/>
</dbReference>
<dbReference type="InterPro" id="IPR044159">
    <property type="entry name" value="IQM"/>
</dbReference>
<dbReference type="InterPro" id="IPR000048">
    <property type="entry name" value="IQ_motif_EF-hand-BS"/>
</dbReference>
<evidence type="ECO:0000313" key="7">
    <source>
        <dbReference type="EMBL" id="OTF97643.1"/>
    </source>
</evidence>
<evidence type="ECO:0000256" key="2">
    <source>
        <dbReference type="ARBA" id="ARBA00004496"/>
    </source>
</evidence>
<evidence type="ECO:0000256" key="4">
    <source>
        <dbReference type="ARBA" id="ARBA00022860"/>
    </source>
</evidence>
<reference evidence="8" key="1">
    <citation type="journal article" date="2017" name="Nature">
        <title>The sunflower genome provides insights into oil metabolism, flowering and Asterid evolution.</title>
        <authorList>
            <person name="Badouin H."/>
            <person name="Gouzy J."/>
            <person name="Grassa C.J."/>
            <person name="Murat F."/>
            <person name="Staton S.E."/>
            <person name="Cottret L."/>
            <person name="Lelandais-Briere C."/>
            <person name="Owens G.L."/>
            <person name="Carrere S."/>
            <person name="Mayjonade B."/>
            <person name="Legrand L."/>
            <person name="Gill N."/>
            <person name="Kane N.C."/>
            <person name="Bowers J.E."/>
            <person name="Hubner S."/>
            <person name="Bellec A."/>
            <person name="Berard A."/>
            <person name="Berges H."/>
            <person name="Blanchet N."/>
            <person name="Boniface M.C."/>
            <person name="Brunel D."/>
            <person name="Catrice O."/>
            <person name="Chaidir N."/>
            <person name="Claudel C."/>
            <person name="Donnadieu C."/>
            <person name="Faraut T."/>
            <person name="Fievet G."/>
            <person name="Helmstetter N."/>
            <person name="King M."/>
            <person name="Knapp S.J."/>
            <person name="Lai Z."/>
            <person name="Le Paslier M.C."/>
            <person name="Lippi Y."/>
            <person name="Lorenzon L."/>
            <person name="Mandel J.R."/>
            <person name="Marage G."/>
            <person name="Marchand G."/>
            <person name="Marquand E."/>
            <person name="Bret-Mestries E."/>
            <person name="Morien E."/>
            <person name="Nambeesan S."/>
            <person name="Nguyen T."/>
            <person name="Pegot-Espagnet P."/>
            <person name="Pouilly N."/>
            <person name="Raftis F."/>
            <person name="Sallet E."/>
            <person name="Schiex T."/>
            <person name="Thomas J."/>
            <person name="Vandecasteele C."/>
            <person name="Vares D."/>
            <person name="Vear F."/>
            <person name="Vautrin S."/>
            <person name="Crespi M."/>
            <person name="Mangin B."/>
            <person name="Burke J.M."/>
            <person name="Salse J."/>
            <person name="Munos S."/>
            <person name="Vincourt P."/>
            <person name="Rieseberg L.H."/>
            <person name="Langlade N.B."/>
        </authorList>
    </citation>
    <scope>NUCLEOTIDE SEQUENCE [LARGE SCALE GENOMIC DNA]</scope>
    <source>
        <strain evidence="8">cv. SF193</strain>
    </source>
</reference>
<evidence type="ECO:0000256" key="3">
    <source>
        <dbReference type="ARBA" id="ARBA00022490"/>
    </source>
</evidence>
<feature type="compositionally biased region" description="Polar residues" evidence="6">
    <location>
        <begin position="17"/>
        <end position="30"/>
    </location>
</feature>
<proteinExistence type="predicted"/>
<comment type="subcellular location">
    <subcellularLocation>
        <location evidence="2">Cytoplasm</location>
    </subcellularLocation>
    <subcellularLocation>
        <location evidence="1">Nucleus</location>
    </subcellularLocation>
</comment>
<dbReference type="EMBL" id="CM007903">
    <property type="protein sequence ID" value="OTF97643.1"/>
    <property type="molecule type" value="Genomic_DNA"/>
</dbReference>
<sequence>MSKSLPEPKIKRVGSLVSESNAQGSESQSAKPLMNPDLAAVKLQKIYRGFRTRRNLADSAVMVEQGVKLLDFEQLKSSSLSFFVKPETAVSRGAAKVGKGLSKNEKASKLALQHWLEAIDPRHRYGHNLHYYYTKWLLSESTQPFFYWLDVGEGKEVNLEICPRTKLLQQCIIYLGPVSIRMGGMGSGSND</sequence>
<gene>
    <name evidence="7" type="ORF">HannXRQ_Chr14g0436871</name>
</gene>
<keyword evidence="5" id="KW-0539">Nucleus</keyword>
<evidence type="ECO:0000256" key="6">
    <source>
        <dbReference type="SAM" id="MobiDB-lite"/>
    </source>
</evidence>
<dbReference type="PANTHER" id="PTHR31250">
    <property type="entry name" value="IQ DOMAIN-CONTAINING PROTEIN IQM3"/>
    <property type="match status" value="1"/>
</dbReference>
<keyword evidence="3" id="KW-0963">Cytoplasm</keyword>
<dbReference type="PANTHER" id="PTHR31250:SF38">
    <property type="entry name" value="IQ DOMAIN-CONTAINING PROTEIN IQM6"/>
    <property type="match status" value="1"/>
</dbReference>
<dbReference type="Proteomes" id="UP000215914">
    <property type="component" value="Chromosome 14"/>
</dbReference>
<dbReference type="InParanoid" id="A0A251SFY6"/>
<dbReference type="PROSITE" id="PS50096">
    <property type="entry name" value="IQ"/>
    <property type="match status" value="1"/>
</dbReference>
<organism evidence="7 8">
    <name type="scientific">Helianthus annuus</name>
    <name type="common">Common sunflower</name>
    <dbReference type="NCBI Taxonomy" id="4232"/>
    <lineage>
        <taxon>Eukaryota</taxon>
        <taxon>Viridiplantae</taxon>
        <taxon>Streptophyta</taxon>
        <taxon>Embryophyta</taxon>
        <taxon>Tracheophyta</taxon>
        <taxon>Spermatophyta</taxon>
        <taxon>Magnoliopsida</taxon>
        <taxon>eudicotyledons</taxon>
        <taxon>Gunneridae</taxon>
        <taxon>Pentapetalae</taxon>
        <taxon>asterids</taxon>
        <taxon>campanulids</taxon>
        <taxon>Asterales</taxon>
        <taxon>Asteraceae</taxon>
        <taxon>Asteroideae</taxon>
        <taxon>Heliantheae alliance</taxon>
        <taxon>Heliantheae</taxon>
        <taxon>Helianthus</taxon>
    </lineage>
</organism>
<dbReference type="STRING" id="4232.A0A251SFY6"/>
<evidence type="ECO:0000313" key="8">
    <source>
        <dbReference type="Proteomes" id="UP000215914"/>
    </source>
</evidence>
<feature type="compositionally biased region" description="Basic and acidic residues" evidence="6">
    <location>
        <begin position="1"/>
        <end position="10"/>
    </location>
</feature>